<protein>
    <submittedName>
        <fullName evidence="2">Uncharacterized protein</fullName>
    </submittedName>
</protein>
<dbReference type="EMBL" id="MN739239">
    <property type="protein sequence ID" value="QHS95095.1"/>
    <property type="molecule type" value="Genomic_DNA"/>
</dbReference>
<sequence>MVLAKDLIVGKSYIYIPLYGESKNMGKLLKKGEYELVGTGTSSMQYKLPLTFEKEKIDVFWDDEFREVKTTSGGKRKTRRNRKSKKLRKSKSRKNRKKSNRRR</sequence>
<feature type="compositionally biased region" description="Basic residues" evidence="1">
    <location>
        <begin position="74"/>
        <end position="103"/>
    </location>
</feature>
<evidence type="ECO:0000256" key="1">
    <source>
        <dbReference type="SAM" id="MobiDB-lite"/>
    </source>
</evidence>
<name>A0A6C0BRM4_9ZZZZ</name>
<dbReference type="AlphaFoldDB" id="A0A6C0BRM4"/>
<accession>A0A6C0BRM4</accession>
<proteinExistence type="predicted"/>
<organism evidence="2">
    <name type="scientific">viral metagenome</name>
    <dbReference type="NCBI Taxonomy" id="1070528"/>
    <lineage>
        <taxon>unclassified sequences</taxon>
        <taxon>metagenomes</taxon>
        <taxon>organismal metagenomes</taxon>
    </lineage>
</organism>
<feature type="region of interest" description="Disordered" evidence="1">
    <location>
        <begin position="69"/>
        <end position="103"/>
    </location>
</feature>
<reference evidence="2" key="1">
    <citation type="journal article" date="2020" name="Nature">
        <title>Giant virus diversity and host interactions through global metagenomics.</title>
        <authorList>
            <person name="Schulz F."/>
            <person name="Roux S."/>
            <person name="Paez-Espino D."/>
            <person name="Jungbluth S."/>
            <person name="Walsh D.A."/>
            <person name="Denef V.J."/>
            <person name="McMahon K.D."/>
            <person name="Konstantinidis K.T."/>
            <person name="Eloe-Fadrosh E.A."/>
            <person name="Kyrpides N.C."/>
            <person name="Woyke T."/>
        </authorList>
    </citation>
    <scope>NUCLEOTIDE SEQUENCE</scope>
    <source>
        <strain evidence="2">GVMAG-M-3300018428-16</strain>
    </source>
</reference>
<evidence type="ECO:0000313" key="2">
    <source>
        <dbReference type="EMBL" id="QHS95095.1"/>
    </source>
</evidence>